<feature type="transmembrane region" description="Helical" evidence="6">
    <location>
        <begin position="141"/>
        <end position="159"/>
    </location>
</feature>
<feature type="transmembrane region" description="Helical" evidence="6">
    <location>
        <begin position="202"/>
        <end position="225"/>
    </location>
</feature>
<dbReference type="Pfam" id="PF07690">
    <property type="entry name" value="MFS_1"/>
    <property type="match status" value="1"/>
</dbReference>
<sequence>MDGRPRSPAILSGSGRLKPRTPVCRVVSSLERYVSVPRRVIADLQGGGRGKALSAVAFGWFLSISTRMIYPALLPSIRSTYGLTLTTAGLLLTVLWVAYGVGQLPGGMLADWAGERTLLVASSLLAAAMLALVVLADSPPVLFAGTALFGLGTATYGVSRFTVLKDIYPDRLGTATGVTMAAGDVGNAVMPPAAGVLAGAIAWQYGFGVVIPLFVVAAGALWLTVPTDASETVPIREAFSVDDLAPLFRRPVVRHSMVLLMLWATVVQAFIGFYPTYLIDAKGFSSTTATVLFGFFFALGSLIKPVAGRAYDRVGVRYPLAVMMGITALTLAALPFATGLPSFVGLTVLASAILGYETVVISNLTDRLPDGSRGSKLGALRTVYIMVGAVSPVAFGAVADRGYFDEGFLGIAAVSAVVVAFALVYVDY</sequence>
<evidence type="ECO:0000313" key="9">
    <source>
        <dbReference type="Proteomes" id="UP000216308"/>
    </source>
</evidence>
<dbReference type="SUPFAM" id="SSF103473">
    <property type="entry name" value="MFS general substrate transporter"/>
    <property type="match status" value="1"/>
</dbReference>
<evidence type="ECO:0000256" key="2">
    <source>
        <dbReference type="ARBA" id="ARBA00022475"/>
    </source>
</evidence>
<protein>
    <submittedName>
        <fullName evidence="8">MFS transporter</fullName>
    </submittedName>
</protein>
<dbReference type="PANTHER" id="PTHR43124:SF3">
    <property type="entry name" value="CHLORAMPHENICOL EFFLUX PUMP RV0191"/>
    <property type="match status" value="1"/>
</dbReference>
<dbReference type="PROSITE" id="PS50850">
    <property type="entry name" value="MFS"/>
    <property type="match status" value="1"/>
</dbReference>
<gene>
    <name evidence="8" type="ORF">DJ70_00585</name>
</gene>
<keyword evidence="4 6" id="KW-1133">Transmembrane helix</keyword>
<dbReference type="InterPro" id="IPR050189">
    <property type="entry name" value="MFS_Efflux_Transporters"/>
</dbReference>
<dbReference type="GO" id="GO:0005886">
    <property type="term" value="C:plasma membrane"/>
    <property type="evidence" value="ECO:0007669"/>
    <property type="project" value="UniProtKB-SubCell"/>
</dbReference>
<name>A0A256IT62_9EURY</name>
<dbReference type="PANTHER" id="PTHR43124">
    <property type="entry name" value="PURINE EFFLUX PUMP PBUE"/>
    <property type="match status" value="1"/>
</dbReference>
<evidence type="ECO:0000256" key="3">
    <source>
        <dbReference type="ARBA" id="ARBA00022692"/>
    </source>
</evidence>
<dbReference type="InterPro" id="IPR020846">
    <property type="entry name" value="MFS_dom"/>
</dbReference>
<dbReference type="Proteomes" id="UP000216308">
    <property type="component" value="Unassembled WGS sequence"/>
</dbReference>
<feature type="transmembrane region" description="Helical" evidence="6">
    <location>
        <begin position="315"/>
        <end position="337"/>
    </location>
</feature>
<accession>A0A256IT62</accession>
<evidence type="ECO:0000313" key="8">
    <source>
        <dbReference type="EMBL" id="OYR59307.1"/>
    </source>
</evidence>
<comment type="caution">
    <text evidence="8">The sequence shown here is derived from an EMBL/GenBank/DDBJ whole genome shotgun (WGS) entry which is preliminary data.</text>
</comment>
<feature type="transmembrane region" description="Helical" evidence="6">
    <location>
        <begin position="343"/>
        <end position="365"/>
    </location>
</feature>
<dbReference type="EMBL" id="NHPJ01000005">
    <property type="protein sequence ID" value="OYR59307.1"/>
    <property type="molecule type" value="Genomic_DNA"/>
</dbReference>
<feature type="transmembrane region" description="Helical" evidence="6">
    <location>
        <begin position="82"/>
        <end position="99"/>
    </location>
</feature>
<evidence type="ECO:0000256" key="6">
    <source>
        <dbReference type="SAM" id="Phobius"/>
    </source>
</evidence>
<dbReference type="Gene3D" id="1.20.1250.20">
    <property type="entry name" value="MFS general substrate transporter like domains"/>
    <property type="match status" value="2"/>
</dbReference>
<organism evidence="8 9">
    <name type="scientific">Halorubrum halodurans</name>
    <dbReference type="NCBI Taxonomy" id="1383851"/>
    <lineage>
        <taxon>Archaea</taxon>
        <taxon>Methanobacteriati</taxon>
        <taxon>Methanobacteriota</taxon>
        <taxon>Stenosarchaea group</taxon>
        <taxon>Halobacteria</taxon>
        <taxon>Halobacteriales</taxon>
        <taxon>Haloferacaceae</taxon>
        <taxon>Halorubrum</taxon>
    </lineage>
</organism>
<proteinExistence type="predicted"/>
<reference evidence="8 9" key="1">
    <citation type="journal article" date="2014" name="Front. Microbiol.">
        <title>Population and genomic analysis of the genus Halorubrum.</title>
        <authorList>
            <person name="Fullmer M.S."/>
            <person name="Soucy S.M."/>
            <person name="Swithers K.S."/>
            <person name="Makkay A.M."/>
            <person name="Wheeler R."/>
            <person name="Ventosa A."/>
            <person name="Gogarten J.P."/>
            <person name="Papke R.T."/>
        </authorList>
    </citation>
    <scope>NUCLEOTIDE SEQUENCE [LARGE SCALE GENOMIC DNA]</scope>
    <source>
        <strain evidence="8 9">Cb34</strain>
    </source>
</reference>
<evidence type="ECO:0000256" key="1">
    <source>
        <dbReference type="ARBA" id="ARBA00004651"/>
    </source>
</evidence>
<keyword evidence="3 6" id="KW-0812">Transmembrane</keyword>
<feature type="domain" description="Major facilitator superfamily (MFS) profile" evidence="7">
    <location>
        <begin position="52"/>
        <end position="428"/>
    </location>
</feature>
<dbReference type="InterPro" id="IPR011701">
    <property type="entry name" value="MFS"/>
</dbReference>
<feature type="transmembrane region" description="Helical" evidence="6">
    <location>
        <begin position="283"/>
        <end position="303"/>
    </location>
</feature>
<feature type="transmembrane region" description="Helical" evidence="6">
    <location>
        <begin position="257"/>
        <end position="277"/>
    </location>
</feature>
<dbReference type="InterPro" id="IPR036259">
    <property type="entry name" value="MFS_trans_sf"/>
</dbReference>
<dbReference type="AlphaFoldDB" id="A0A256IT62"/>
<feature type="transmembrane region" description="Helical" evidence="6">
    <location>
        <begin position="407"/>
        <end position="426"/>
    </location>
</feature>
<feature type="transmembrane region" description="Helical" evidence="6">
    <location>
        <begin position="52"/>
        <end position="70"/>
    </location>
</feature>
<evidence type="ECO:0000256" key="4">
    <source>
        <dbReference type="ARBA" id="ARBA00022989"/>
    </source>
</evidence>
<keyword evidence="2" id="KW-1003">Cell membrane</keyword>
<evidence type="ECO:0000259" key="7">
    <source>
        <dbReference type="PROSITE" id="PS50850"/>
    </source>
</evidence>
<comment type="subcellular location">
    <subcellularLocation>
        <location evidence="1">Cell membrane</location>
        <topology evidence="1">Multi-pass membrane protein</topology>
    </subcellularLocation>
</comment>
<feature type="transmembrane region" description="Helical" evidence="6">
    <location>
        <begin position="119"/>
        <end position="136"/>
    </location>
</feature>
<evidence type="ECO:0000256" key="5">
    <source>
        <dbReference type="ARBA" id="ARBA00023136"/>
    </source>
</evidence>
<feature type="transmembrane region" description="Helical" evidence="6">
    <location>
        <begin position="377"/>
        <end position="395"/>
    </location>
</feature>
<dbReference type="GO" id="GO:0022857">
    <property type="term" value="F:transmembrane transporter activity"/>
    <property type="evidence" value="ECO:0007669"/>
    <property type="project" value="InterPro"/>
</dbReference>
<keyword evidence="9" id="KW-1185">Reference proteome</keyword>
<keyword evidence="5 6" id="KW-0472">Membrane</keyword>